<evidence type="ECO:0000313" key="4">
    <source>
        <dbReference type="Ensembl" id="ENSTMTP00000016293.1"/>
    </source>
</evidence>
<dbReference type="PANTHER" id="PTHR21184">
    <property type="entry name" value="MENORIN (DENDRITIC BRANCHING PROTEIN)"/>
    <property type="match status" value="1"/>
</dbReference>
<dbReference type="InParanoid" id="A0A674J6V0"/>
<feature type="region of interest" description="Disordered" evidence="2">
    <location>
        <begin position="65"/>
        <end position="88"/>
    </location>
</feature>
<reference evidence="4" key="2">
    <citation type="submission" date="2025-09" db="UniProtKB">
        <authorList>
            <consortium name="Ensembl"/>
        </authorList>
    </citation>
    <scope>IDENTIFICATION</scope>
</reference>
<keyword evidence="5" id="KW-1185">Reference proteome</keyword>
<evidence type="ECO:0000256" key="1">
    <source>
        <dbReference type="ARBA" id="ARBA00044953"/>
    </source>
</evidence>
<gene>
    <name evidence="4" type="primary">FAM151B</name>
</gene>
<organism evidence="4 5">
    <name type="scientific">Terrapene triunguis</name>
    <name type="common">Three-toed box turtle</name>
    <dbReference type="NCBI Taxonomy" id="2587831"/>
    <lineage>
        <taxon>Eukaryota</taxon>
        <taxon>Metazoa</taxon>
        <taxon>Chordata</taxon>
        <taxon>Craniata</taxon>
        <taxon>Vertebrata</taxon>
        <taxon>Euteleostomi</taxon>
        <taxon>Archelosauria</taxon>
        <taxon>Testudinata</taxon>
        <taxon>Testudines</taxon>
        <taxon>Cryptodira</taxon>
        <taxon>Durocryptodira</taxon>
        <taxon>Testudinoidea</taxon>
        <taxon>Emydidae</taxon>
        <taxon>Terrapene</taxon>
    </lineage>
</organism>
<dbReference type="Ensembl" id="ENSTMTT00000016869.1">
    <property type="protein sequence ID" value="ENSTMTP00000016293.1"/>
    <property type="gene ID" value="ENSTMTG00000011897.1"/>
</dbReference>
<dbReference type="GO" id="GO:0005615">
    <property type="term" value="C:extracellular space"/>
    <property type="evidence" value="ECO:0007669"/>
    <property type="project" value="TreeGrafter"/>
</dbReference>
<dbReference type="Pfam" id="PF10223">
    <property type="entry name" value="Menorin_N"/>
    <property type="match status" value="1"/>
</dbReference>
<accession>A0A674J6V0</accession>
<protein>
    <submittedName>
        <fullName evidence="4">Family with sequence similarity 151 member B</fullName>
    </submittedName>
</protein>
<evidence type="ECO:0000313" key="5">
    <source>
        <dbReference type="Proteomes" id="UP000472274"/>
    </source>
</evidence>
<evidence type="ECO:0000259" key="3">
    <source>
        <dbReference type="Pfam" id="PF10223"/>
    </source>
</evidence>
<comment type="similarity">
    <text evidence="1">Belongs to the menorin family.</text>
</comment>
<reference evidence="4" key="1">
    <citation type="submission" date="2025-08" db="UniProtKB">
        <authorList>
            <consortium name="Ensembl"/>
        </authorList>
    </citation>
    <scope>IDENTIFICATION</scope>
</reference>
<proteinExistence type="inferred from homology"/>
<name>A0A674J6V0_9SAUR</name>
<dbReference type="InterPro" id="IPR019356">
    <property type="entry name" value="Menorin_dom"/>
</dbReference>
<dbReference type="GO" id="GO:0042461">
    <property type="term" value="P:photoreceptor cell development"/>
    <property type="evidence" value="ECO:0007669"/>
    <property type="project" value="Ensembl"/>
</dbReference>
<dbReference type="GeneTree" id="ENSGT00530000063681"/>
<dbReference type="AlphaFoldDB" id="A0A674J6V0"/>
<sequence>MCPEQGSGPGTWEGRSKTRFFREGRRVPRQQLQGVPPVKTVTRCSAALQEQPLFAGPAANPAPCAPSPRLNRVPAAGGGAKPAGPRRLRPAMEGELGTWSGNVLDYFLNTNQIKTRDGAEIIWYHAANNKSQMKEAIQSAAHMVEADILLCGEEEGNGEPIMAHPPETNSDNTLQAWLNEIVNTKKGIKLDFKSLAAVKPSMMLLEGIKLHLRRPVWINADILPGPNGSNTVMDAKRFLDTVTSFCPDVTLSLGWTTGWQPQQCNKGYSWAMVKEMAHICDALTQPVTFPVRAALVRQSTSELLWLLQKSNRYSLTVWTGRHDEYSIEDLLYLRENFDKSRVYYDILEPQNSEFRKAIGIEV</sequence>
<dbReference type="Proteomes" id="UP000472274">
    <property type="component" value="Unplaced"/>
</dbReference>
<feature type="domain" description="Menorin-like" evidence="3">
    <location>
        <begin position="117"/>
        <end position="350"/>
    </location>
</feature>
<evidence type="ECO:0000256" key="2">
    <source>
        <dbReference type="SAM" id="MobiDB-lite"/>
    </source>
</evidence>
<dbReference type="PANTHER" id="PTHR21184:SF3">
    <property type="entry name" value="PROTEIN FAM151B"/>
    <property type="match status" value="1"/>
</dbReference>